<proteinExistence type="predicted"/>
<name>A0A699JLV3_TANCI</name>
<dbReference type="AlphaFoldDB" id="A0A699JLV3"/>
<protein>
    <submittedName>
        <fullName evidence="1">Uncharacterized protein</fullName>
    </submittedName>
</protein>
<gene>
    <name evidence="1" type="ORF">Tci_613386</name>
</gene>
<sequence>YQSGKRFPDHLDFPQHQQVLPFSLYTRLEFPTLLKEPSISSTGLEGMHLSLCCYWFAGDHMESKYSGIQYFDYGDKQMTPSPDHQETDGTNN</sequence>
<dbReference type="EMBL" id="BKCJ010419784">
    <property type="protein sequence ID" value="GFA41414.1"/>
    <property type="molecule type" value="Genomic_DNA"/>
</dbReference>
<evidence type="ECO:0000313" key="1">
    <source>
        <dbReference type="EMBL" id="GFA41414.1"/>
    </source>
</evidence>
<feature type="non-terminal residue" evidence="1">
    <location>
        <position position="1"/>
    </location>
</feature>
<organism evidence="1">
    <name type="scientific">Tanacetum cinerariifolium</name>
    <name type="common">Dalmatian daisy</name>
    <name type="synonym">Chrysanthemum cinerariifolium</name>
    <dbReference type="NCBI Taxonomy" id="118510"/>
    <lineage>
        <taxon>Eukaryota</taxon>
        <taxon>Viridiplantae</taxon>
        <taxon>Streptophyta</taxon>
        <taxon>Embryophyta</taxon>
        <taxon>Tracheophyta</taxon>
        <taxon>Spermatophyta</taxon>
        <taxon>Magnoliopsida</taxon>
        <taxon>eudicotyledons</taxon>
        <taxon>Gunneridae</taxon>
        <taxon>Pentapetalae</taxon>
        <taxon>asterids</taxon>
        <taxon>campanulids</taxon>
        <taxon>Asterales</taxon>
        <taxon>Asteraceae</taxon>
        <taxon>Asteroideae</taxon>
        <taxon>Anthemideae</taxon>
        <taxon>Anthemidinae</taxon>
        <taxon>Tanacetum</taxon>
    </lineage>
</organism>
<comment type="caution">
    <text evidence="1">The sequence shown here is derived from an EMBL/GenBank/DDBJ whole genome shotgun (WGS) entry which is preliminary data.</text>
</comment>
<reference evidence="1" key="1">
    <citation type="journal article" date="2019" name="Sci. Rep.">
        <title>Draft genome of Tanacetum cinerariifolium, the natural source of mosquito coil.</title>
        <authorList>
            <person name="Yamashiro T."/>
            <person name="Shiraishi A."/>
            <person name="Satake H."/>
            <person name="Nakayama K."/>
        </authorList>
    </citation>
    <scope>NUCLEOTIDE SEQUENCE</scope>
</reference>
<accession>A0A699JLV3</accession>